<dbReference type="InterPro" id="IPR007267">
    <property type="entry name" value="GtrA_DPMS_TM"/>
</dbReference>
<sequence length="127" mass="15086">MRYFSNTFFRDSAAYAFVSLLAYGLVFGLMYFFVDLVGIGEPAAFFFTYAIAYFFDYIMNLRVVFRREHAGHRLVKYIIYLVVFFILANAIFYIANNFNLHYLWGTFLTLAVLFPLRFCALRYVVFR</sequence>
<keyword evidence="4 5" id="KW-0472">Membrane</keyword>
<evidence type="ECO:0000256" key="3">
    <source>
        <dbReference type="ARBA" id="ARBA00022989"/>
    </source>
</evidence>
<feature type="transmembrane region" description="Helical" evidence="5">
    <location>
        <begin position="12"/>
        <end position="34"/>
    </location>
</feature>
<feature type="transmembrane region" description="Helical" evidence="5">
    <location>
        <begin position="77"/>
        <end position="95"/>
    </location>
</feature>
<reference evidence="7 8" key="1">
    <citation type="submission" date="2020-06" db="EMBL/GenBank/DDBJ databases">
        <title>Draft genome of Uliginosibacterium sp. IMCC34675.</title>
        <authorList>
            <person name="Song J."/>
        </authorList>
    </citation>
    <scope>NUCLEOTIDE SEQUENCE [LARGE SCALE GENOMIC DNA]</scope>
    <source>
        <strain evidence="7 8">IMCC34675</strain>
    </source>
</reference>
<dbReference type="Pfam" id="PF04138">
    <property type="entry name" value="GtrA_DPMS_TM"/>
    <property type="match status" value="1"/>
</dbReference>
<keyword evidence="8" id="KW-1185">Reference proteome</keyword>
<keyword evidence="3 5" id="KW-1133">Transmembrane helix</keyword>
<evidence type="ECO:0000256" key="4">
    <source>
        <dbReference type="ARBA" id="ARBA00023136"/>
    </source>
</evidence>
<comment type="caution">
    <text evidence="7">The sequence shown here is derived from an EMBL/GenBank/DDBJ whole genome shotgun (WGS) entry which is preliminary data.</text>
</comment>
<proteinExistence type="predicted"/>
<dbReference type="EMBL" id="JABCSC020000001">
    <property type="protein sequence ID" value="NSL53759.1"/>
    <property type="molecule type" value="Genomic_DNA"/>
</dbReference>
<evidence type="ECO:0000256" key="5">
    <source>
        <dbReference type="SAM" id="Phobius"/>
    </source>
</evidence>
<accession>A0ABX2IBH6</accession>
<evidence type="ECO:0000259" key="6">
    <source>
        <dbReference type="Pfam" id="PF04138"/>
    </source>
</evidence>
<gene>
    <name evidence="7" type="ORF">HJ583_001840</name>
</gene>
<keyword evidence="2 5" id="KW-0812">Transmembrane</keyword>
<dbReference type="RefSeq" id="WP_170020014.1">
    <property type="nucleotide sequence ID" value="NZ_JABCSC020000001.1"/>
</dbReference>
<protein>
    <submittedName>
        <fullName evidence="7">GtrA family protein</fullName>
    </submittedName>
</protein>
<comment type="subcellular location">
    <subcellularLocation>
        <location evidence="1">Membrane</location>
        <topology evidence="1">Multi-pass membrane protein</topology>
    </subcellularLocation>
</comment>
<organism evidence="7 8">
    <name type="scientific">Uliginosibacterium aquaticum</name>
    <dbReference type="NCBI Taxonomy" id="2731212"/>
    <lineage>
        <taxon>Bacteria</taxon>
        <taxon>Pseudomonadati</taxon>
        <taxon>Pseudomonadota</taxon>
        <taxon>Betaproteobacteria</taxon>
        <taxon>Rhodocyclales</taxon>
        <taxon>Zoogloeaceae</taxon>
        <taxon>Uliginosibacterium</taxon>
    </lineage>
</organism>
<feature type="transmembrane region" description="Helical" evidence="5">
    <location>
        <begin position="101"/>
        <end position="125"/>
    </location>
</feature>
<evidence type="ECO:0000313" key="8">
    <source>
        <dbReference type="Proteomes" id="UP000778523"/>
    </source>
</evidence>
<dbReference type="Proteomes" id="UP000778523">
    <property type="component" value="Unassembled WGS sequence"/>
</dbReference>
<evidence type="ECO:0000313" key="7">
    <source>
        <dbReference type="EMBL" id="NSL53759.1"/>
    </source>
</evidence>
<feature type="transmembrane region" description="Helical" evidence="5">
    <location>
        <begin position="46"/>
        <end position="65"/>
    </location>
</feature>
<evidence type="ECO:0000256" key="1">
    <source>
        <dbReference type="ARBA" id="ARBA00004141"/>
    </source>
</evidence>
<evidence type="ECO:0000256" key="2">
    <source>
        <dbReference type="ARBA" id="ARBA00022692"/>
    </source>
</evidence>
<name>A0ABX2IBH6_9RHOO</name>
<feature type="domain" description="GtrA/DPMS transmembrane" evidence="6">
    <location>
        <begin position="15"/>
        <end position="126"/>
    </location>
</feature>